<evidence type="ECO:0000256" key="3">
    <source>
        <dbReference type="ARBA" id="ARBA00022669"/>
    </source>
</evidence>
<comment type="caution">
    <text evidence="13">Lacks conserved residue(s) required for the propagation of feature annotation.</text>
</comment>
<dbReference type="PROSITE" id="PS00774">
    <property type="entry name" value="CHITINASE_19_2"/>
    <property type="match status" value="1"/>
</dbReference>
<dbReference type="AlphaFoldDB" id="A0A0D9W6M7"/>
<dbReference type="eggNOG" id="KOG4742">
    <property type="taxonomic scope" value="Eukaryota"/>
</dbReference>
<dbReference type="GO" id="GO:0008843">
    <property type="term" value="F:endochitinase activity"/>
    <property type="evidence" value="ECO:0007669"/>
    <property type="project" value="UniProtKB-EC"/>
</dbReference>
<dbReference type="FunFam" id="1.10.530.10:FF:000052">
    <property type="entry name" value="Endochitinase PR4"/>
    <property type="match status" value="1"/>
</dbReference>
<evidence type="ECO:0000256" key="7">
    <source>
        <dbReference type="ARBA" id="ARBA00023024"/>
    </source>
</evidence>
<sequence>MYYHYCQVSARTTTIRTQTQAISSIMANSPTPTMLALLALGLTLILSAAGPAAAQNCGCQSNLCCSKHGYCGTGNDYCGEGCREGPCYNKGGSSGGNTGVPVESVVTEQFFNGIKNQAPNNCVGKSFYTRQSFINAARSYSGFAKGRSNDDSKREIAAFFAHITHETGHMCYTEEINGASRDYCDRNNKQWPCQPGKAYFGRGPIQISWNYNYGPAGQAIGFDGLRNPERVSQDPTIAFKTALWFWMNNVHQVMPQGFGATIRAINGNLECNGKNPGAVNARINYYKDYCRQWRPMLALVFGLALLLSAAGPAAAQNCGCSPDLCCSKWGWCGLGGDYCGDGCQSGPCYRGGNAVGVDGLAGRKAAAGVDVTESNNNCSR</sequence>
<dbReference type="Gramene" id="LPERR04G13820.1">
    <property type="protein sequence ID" value="LPERR04G13820.1"/>
    <property type="gene ID" value="LPERR04G13820"/>
</dbReference>
<dbReference type="STRING" id="77586.A0A0D9W6M7"/>
<dbReference type="PROSITE" id="PS00026">
    <property type="entry name" value="CHIT_BIND_I_1"/>
    <property type="match status" value="2"/>
</dbReference>
<dbReference type="FunFam" id="3.30.20.10:FF:000001">
    <property type="entry name" value="Endochitinase (Chitinase)"/>
    <property type="match status" value="1"/>
</dbReference>
<feature type="domain" description="Chitin-binding type-1" evidence="14">
    <location>
        <begin position="54"/>
        <end position="89"/>
    </location>
</feature>
<keyword evidence="8 13" id="KW-1015">Disulfide bond</keyword>
<dbReference type="Gene3D" id="3.30.60.10">
    <property type="entry name" value="Endochitinase-like"/>
    <property type="match status" value="2"/>
</dbReference>
<evidence type="ECO:0000256" key="9">
    <source>
        <dbReference type="ARBA" id="ARBA00023277"/>
    </source>
</evidence>
<proteinExistence type="inferred from homology"/>
<reference evidence="16" key="2">
    <citation type="submission" date="2013-12" db="EMBL/GenBank/DDBJ databases">
        <authorList>
            <person name="Yu Y."/>
            <person name="Lee S."/>
            <person name="de Baynast K."/>
            <person name="Wissotski M."/>
            <person name="Liu L."/>
            <person name="Talag J."/>
            <person name="Goicoechea J."/>
            <person name="Angelova A."/>
            <person name="Jetty R."/>
            <person name="Kudrna D."/>
            <person name="Golser W."/>
            <person name="Rivera L."/>
            <person name="Zhang J."/>
            <person name="Wing R."/>
        </authorList>
    </citation>
    <scope>NUCLEOTIDE SEQUENCE</scope>
</reference>
<evidence type="ECO:0000256" key="13">
    <source>
        <dbReference type="PROSITE-ProRule" id="PRU00261"/>
    </source>
</evidence>
<dbReference type="SMART" id="SM00270">
    <property type="entry name" value="ChtBD1"/>
    <property type="match status" value="2"/>
</dbReference>
<dbReference type="InterPro" id="IPR018371">
    <property type="entry name" value="Chitin-binding_1_CS"/>
</dbReference>
<dbReference type="EnsemblPlants" id="LPERR04G13820.1">
    <property type="protein sequence ID" value="LPERR04G13820.1"/>
    <property type="gene ID" value="LPERR04G13820"/>
</dbReference>
<dbReference type="Gene3D" id="1.10.530.10">
    <property type="match status" value="1"/>
</dbReference>
<comment type="similarity">
    <text evidence="12">Belongs to the glycosyl hydrolase 19 family. Chitinase class IV subfamily.</text>
</comment>
<keyword evidence="3 13" id="KW-0147">Chitin-binding</keyword>
<feature type="domain" description="Chitin-binding type-1" evidence="14">
    <location>
        <begin position="315"/>
        <end position="350"/>
    </location>
</feature>
<keyword evidence="9" id="KW-0119">Carbohydrate metabolism</keyword>
<evidence type="ECO:0000256" key="10">
    <source>
        <dbReference type="ARBA" id="ARBA00023295"/>
    </source>
</evidence>
<dbReference type="InterPro" id="IPR036861">
    <property type="entry name" value="Endochitinase-like_sf"/>
</dbReference>
<feature type="disulfide bond" evidence="13">
    <location>
        <begin position="59"/>
        <end position="71"/>
    </location>
</feature>
<comment type="catalytic activity">
    <reaction evidence="1">
        <text>Random endo-hydrolysis of N-acetyl-beta-D-glucosaminide (1-&gt;4)-beta-linkages in chitin and chitodextrins.</text>
        <dbReference type="EC" id="3.2.1.14"/>
    </reaction>
</comment>
<evidence type="ECO:0000313" key="16">
    <source>
        <dbReference type="Proteomes" id="UP000032180"/>
    </source>
</evidence>
<dbReference type="GO" id="GO:0006032">
    <property type="term" value="P:chitin catabolic process"/>
    <property type="evidence" value="ECO:0007669"/>
    <property type="project" value="UniProtKB-KW"/>
</dbReference>
<dbReference type="GO" id="GO:0006952">
    <property type="term" value="P:defense response"/>
    <property type="evidence" value="ECO:0007669"/>
    <property type="project" value="UniProtKB-KW"/>
</dbReference>
<evidence type="ECO:0000256" key="11">
    <source>
        <dbReference type="ARBA" id="ARBA00023326"/>
    </source>
</evidence>
<keyword evidence="10" id="KW-0326">Glycosidase</keyword>
<dbReference type="FunFam" id="3.30.60.10:FF:000002">
    <property type="entry name" value="Chitinase B"/>
    <property type="match status" value="1"/>
</dbReference>
<dbReference type="GO" id="GO:0016998">
    <property type="term" value="P:cell wall macromolecule catabolic process"/>
    <property type="evidence" value="ECO:0007669"/>
    <property type="project" value="InterPro"/>
</dbReference>
<feature type="disulfide bond" evidence="13">
    <location>
        <begin position="64"/>
        <end position="78"/>
    </location>
</feature>
<dbReference type="PANTHER" id="PTHR22595">
    <property type="entry name" value="CHITINASE-RELATED"/>
    <property type="match status" value="1"/>
</dbReference>
<organism evidence="15 16">
    <name type="scientific">Leersia perrieri</name>
    <dbReference type="NCBI Taxonomy" id="77586"/>
    <lineage>
        <taxon>Eukaryota</taxon>
        <taxon>Viridiplantae</taxon>
        <taxon>Streptophyta</taxon>
        <taxon>Embryophyta</taxon>
        <taxon>Tracheophyta</taxon>
        <taxon>Spermatophyta</taxon>
        <taxon>Magnoliopsida</taxon>
        <taxon>Liliopsida</taxon>
        <taxon>Poales</taxon>
        <taxon>Poaceae</taxon>
        <taxon>BOP clade</taxon>
        <taxon>Oryzoideae</taxon>
        <taxon>Oryzeae</taxon>
        <taxon>Oryzinae</taxon>
        <taxon>Leersia</taxon>
    </lineage>
</organism>
<evidence type="ECO:0000256" key="12">
    <source>
        <dbReference type="ARBA" id="ARBA00061032"/>
    </source>
</evidence>
<keyword evidence="4" id="KW-0732">Signal</keyword>
<evidence type="ECO:0000256" key="1">
    <source>
        <dbReference type="ARBA" id="ARBA00000822"/>
    </source>
</evidence>
<keyword evidence="7" id="KW-0146">Chitin degradation</keyword>
<keyword evidence="11" id="KW-0624">Polysaccharide degradation</keyword>
<dbReference type="Pfam" id="PF00187">
    <property type="entry name" value="Chitin_bind_1"/>
    <property type="match status" value="2"/>
</dbReference>
<evidence type="ECO:0000256" key="6">
    <source>
        <dbReference type="ARBA" id="ARBA00022821"/>
    </source>
</evidence>
<keyword evidence="5" id="KW-0378">Hydrolase</keyword>
<reference evidence="15" key="3">
    <citation type="submission" date="2015-04" db="UniProtKB">
        <authorList>
            <consortium name="EnsemblPlants"/>
        </authorList>
    </citation>
    <scope>IDENTIFICATION</scope>
</reference>
<dbReference type="Proteomes" id="UP000032180">
    <property type="component" value="Chromosome 4"/>
</dbReference>
<dbReference type="CDD" id="cd00035">
    <property type="entry name" value="ChtBD1"/>
    <property type="match status" value="2"/>
</dbReference>
<dbReference type="PANTHER" id="PTHR22595:SF197">
    <property type="entry name" value="CHITINASE FAMILY PROTEIN"/>
    <property type="match status" value="1"/>
</dbReference>
<dbReference type="InterPro" id="IPR000726">
    <property type="entry name" value="Glyco_hydro_19_cat"/>
</dbReference>
<dbReference type="PROSITE" id="PS00773">
    <property type="entry name" value="CHITINASE_19_1"/>
    <property type="match status" value="1"/>
</dbReference>
<dbReference type="InterPro" id="IPR023346">
    <property type="entry name" value="Lysozyme-like_dom_sf"/>
</dbReference>
<name>A0A0D9W6M7_9ORYZ</name>
<evidence type="ECO:0000256" key="4">
    <source>
        <dbReference type="ARBA" id="ARBA00022729"/>
    </source>
</evidence>
<feature type="disulfide bond" evidence="13">
    <location>
        <begin position="320"/>
        <end position="332"/>
    </location>
</feature>
<feature type="disulfide bond" evidence="13">
    <location>
        <begin position="325"/>
        <end position="339"/>
    </location>
</feature>
<dbReference type="InterPro" id="IPR001002">
    <property type="entry name" value="Chitin-bd_1"/>
</dbReference>
<accession>A0A0D9W6M7</accession>
<dbReference type="PROSITE" id="PS50941">
    <property type="entry name" value="CHIT_BIND_I_2"/>
    <property type="match status" value="2"/>
</dbReference>
<dbReference type="SUPFAM" id="SSF57016">
    <property type="entry name" value="Plant lectins/antimicrobial peptides"/>
    <property type="match status" value="2"/>
</dbReference>
<reference evidence="15 16" key="1">
    <citation type="submission" date="2012-08" db="EMBL/GenBank/DDBJ databases">
        <title>Oryza genome evolution.</title>
        <authorList>
            <person name="Wing R.A."/>
        </authorList>
    </citation>
    <scope>NUCLEOTIDE SEQUENCE</scope>
</reference>
<protein>
    <recommendedName>
        <fullName evidence="2">chitinase</fullName>
        <ecNumber evidence="2">3.2.1.14</ecNumber>
    </recommendedName>
</protein>
<evidence type="ECO:0000313" key="15">
    <source>
        <dbReference type="EnsemblPlants" id="LPERR04G13820.1"/>
    </source>
</evidence>
<dbReference type="GO" id="GO:0000272">
    <property type="term" value="P:polysaccharide catabolic process"/>
    <property type="evidence" value="ECO:0007669"/>
    <property type="project" value="UniProtKB-KW"/>
</dbReference>
<dbReference type="Gene3D" id="3.30.20.10">
    <property type="entry name" value="Endochitinase, domain 2"/>
    <property type="match status" value="1"/>
</dbReference>
<evidence type="ECO:0000259" key="14">
    <source>
        <dbReference type="PROSITE" id="PS50941"/>
    </source>
</evidence>
<dbReference type="GO" id="GO:0008061">
    <property type="term" value="F:chitin binding"/>
    <property type="evidence" value="ECO:0007669"/>
    <property type="project" value="UniProtKB-UniRule"/>
</dbReference>
<dbReference type="SUPFAM" id="SSF53955">
    <property type="entry name" value="Lysozyme-like"/>
    <property type="match status" value="1"/>
</dbReference>
<evidence type="ECO:0000256" key="5">
    <source>
        <dbReference type="ARBA" id="ARBA00022801"/>
    </source>
</evidence>
<keyword evidence="16" id="KW-1185">Reference proteome</keyword>
<dbReference type="CDD" id="cd00325">
    <property type="entry name" value="chitinase_GH19"/>
    <property type="match status" value="1"/>
</dbReference>
<dbReference type="EC" id="3.2.1.14" evidence="2"/>
<evidence type="ECO:0000256" key="8">
    <source>
        <dbReference type="ARBA" id="ARBA00023157"/>
    </source>
</evidence>
<keyword evidence="6" id="KW-0611">Plant defense</keyword>
<evidence type="ECO:0000256" key="2">
    <source>
        <dbReference type="ARBA" id="ARBA00012729"/>
    </source>
</evidence>
<dbReference type="Pfam" id="PF00182">
    <property type="entry name" value="Glyco_hydro_19"/>
    <property type="match status" value="1"/>
</dbReference>